<gene>
    <name evidence="1" type="ORF">HK16_05805</name>
</gene>
<accession>A0A252EKY6</accession>
<evidence type="ECO:0000313" key="2">
    <source>
        <dbReference type="Proteomes" id="UP000195072"/>
    </source>
</evidence>
<comment type="caution">
    <text evidence="1">The sequence shown here is derived from an EMBL/GenBank/DDBJ whole genome shotgun (WGS) entry which is preliminary data.</text>
</comment>
<evidence type="ECO:0008006" key="3">
    <source>
        <dbReference type="Google" id="ProtNLM"/>
    </source>
</evidence>
<dbReference type="EMBL" id="JOOZ01000020">
    <property type="protein sequence ID" value="OUL67066.1"/>
    <property type="molecule type" value="Genomic_DNA"/>
</dbReference>
<proteinExistence type="predicted"/>
<reference evidence="1 2" key="1">
    <citation type="submission" date="2014-06" db="EMBL/GenBank/DDBJ databases">
        <authorList>
            <person name="Ju J."/>
            <person name="Zhang J."/>
        </authorList>
    </citation>
    <scope>NUCLEOTIDE SEQUENCE [LARGE SCALE GENOMIC DNA]</scope>
    <source>
        <strain evidence="1">DmL_050</strain>
    </source>
</reference>
<name>A0A252EKY6_9PROT</name>
<dbReference type="Pfam" id="PF13262">
    <property type="entry name" value="DUF4054"/>
    <property type="match status" value="1"/>
</dbReference>
<organism evidence="1 2">
    <name type="scientific">Acetobacter senegalensis</name>
    <dbReference type="NCBI Taxonomy" id="446692"/>
    <lineage>
        <taxon>Bacteria</taxon>
        <taxon>Pseudomonadati</taxon>
        <taxon>Pseudomonadota</taxon>
        <taxon>Alphaproteobacteria</taxon>
        <taxon>Acetobacterales</taxon>
        <taxon>Acetobacteraceae</taxon>
        <taxon>Acetobacter</taxon>
    </lineage>
</organism>
<dbReference type="InterPro" id="IPR025127">
    <property type="entry name" value="DUF4054"/>
</dbReference>
<protein>
    <recommendedName>
        <fullName evidence="3">DUF4054 domain-containing protein</fullName>
    </recommendedName>
</protein>
<dbReference type="RefSeq" id="WP_086896995.1">
    <property type="nucleotide sequence ID" value="NZ_JOOZ01000020.1"/>
</dbReference>
<dbReference type="AlphaFoldDB" id="A0A252EKY6"/>
<dbReference type="Proteomes" id="UP000195072">
    <property type="component" value="Unassembled WGS sequence"/>
</dbReference>
<sequence length="138" mass="14963">MPVATLDYSVWSARYPALAEFTNADLAQAYWDEAGLYLDNTDASPVRDLGKRRILLGLITAHLARLNQPASSGGSDVVGRISAASEGSVSLSADMGPVTGSQAWWVQTKEGAQYWAATAFLRTARYVPGFPQRFPVWP</sequence>
<evidence type="ECO:0000313" key="1">
    <source>
        <dbReference type="EMBL" id="OUL67066.1"/>
    </source>
</evidence>